<evidence type="ECO:0000313" key="3">
    <source>
        <dbReference type="Proteomes" id="UP000813461"/>
    </source>
</evidence>
<name>A0A8K0RE86_9PLEO</name>
<dbReference type="AlphaFoldDB" id="A0A8K0RE86"/>
<protein>
    <submittedName>
        <fullName evidence="2">Uncharacterized protein</fullName>
    </submittedName>
</protein>
<feature type="region of interest" description="Disordered" evidence="1">
    <location>
        <begin position="61"/>
        <end position="134"/>
    </location>
</feature>
<proteinExistence type="predicted"/>
<evidence type="ECO:0000313" key="2">
    <source>
        <dbReference type="EMBL" id="KAH7091213.1"/>
    </source>
</evidence>
<dbReference type="OrthoDB" id="3797344at2759"/>
<comment type="caution">
    <text evidence="2">The sequence shown here is derived from an EMBL/GenBank/DDBJ whole genome shotgun (WGS) entry which is preliminary data.</text>
</comment>
<feature type="compositionally biased region" description="Basic and acidic residues" evidence="1">
    <location>
        <begin position="80"/>
        <end position="124"/>
    </location>
</feature>
<sequence>MCYTILSTCTHCAWTLRIRYKRCTHAQRHSLDPVACPNRMKRRRQSAPKGICGKCEVRKGSLSCGPKRDEDEEMEEEEAEVRGRDETEGKEVLVGDVEERALEQDEKDYQYENQEETHASDNRTRLALSKIPSI</sequence>
<feature type="compositionally biased region" description="Acidic residues" evidence="1">
    <location>
        <begin position="70"/>
        <end position="79"/>
    </location>
</feature>
<organism evidence="2 3">
    <name type="scientific">Paraphoma chrysanthemicola</name>
    <dbReference type="NCBI Taxonomy" id="798071"/>
    <lineage>
        <taxon>Eukaryota</taxon>
        <taxon>Fungi</taxon>
        <taxon>Dikarya</taxon>
        <taxon>Ascomycota</taxon>
        <taxon>Pezizomycotina</taxon>
        <taxon>Dothideomycetes</taxon>
        <taxon>Pleosporomycetidae</taxon>
        <taxon>Pleosporales</taxon>
        <taxon>Pleosporineae</taxon>
        <taxon>Phaeosphaeriaceae</taxon>
        <taxon>Paraphoma</taxon>
    </lineage>
</organism>
<keyword evidence="3" id="KW-1185">Reference proteome</keyword>
<accession>A0A8K0RE86</accession>
<dbReference type="Proteomes" id="UP000813461">
    <property type="component" value="Unassembled WGS sequence"/>
</dbReference>
<reference evidence="2" key="1">
    <citation type="journal article" date="2021" name="Nat. Commun.">
        <title>Genetic determinants of endophytism in the Arabidopsis root mycobiome.</title>
        <authorList>
            <person name="Mesny F."/>
            <person name="Miyauchi S."/>
            <person name="Thiergart T."/>
            <person name="Pickel B."/>
            <person name="Atanasova L."/>
            <person name="Karlsson M."/>
            <person name="Huettel B."/>
            <person name="Barry K.W."/>
            <person name="Haridas S."/>
            <person name="Chen C."/>
            <person name="Bauer D."/>
            <person name="Andreopoulos W."/>
            <person name="Pangilinan J."/>
            <person name="LaButti K."/>
            <person name="Riley R."/>
            <person name="Lipzen A."/>
            <person name="Clum A."/>
            <person name="Drula E."/>
            <person name="Henrissat B."/>
            <person name="Kohler A."/>
            <person name="Grigoriev I.V."/>
            <person name="Martin F.M."/>
            <person name="Hacquard S."/>
        </authorList>
    </citation>
    <scope>NUCLEOTIDE SEQUENCE</scope>
    <source>
        <strain evidence="2">MPI-SDFR-AT-0120</strain>
    </source>
</reference>
<dbReference type="EMBL" id="JAGMVJ010000004">
    <property type="protein sequence ID" value="KAH7091213.1"/>
    <property type="molecule type" value="Genomic_DNA"/>
</dbReference>
<evidence type="ECO:0000256" key="1">
    <source>
        <dbReference type="SAM" id="MobiDB-lite"/>
    </source>
</evidence>
<gene>
    <name evidence="2" type="ORF">FB567DRAFT_577140</name>
</gene>